<dbReference type="GO" id="GO:0006281">
    <property type="term" value="P:DNA repair"/>
    <property type="evidence" value="ECO:0007669"/>
    <property type="project" value="InterPro"/>
</dbReference>
<dbReference type="EnsemblPlants" id="HORVU.MOREX.r3.3HG0221280.1">
    <property type="protein sequence ID" value="HORVU.MOREX.r3.3HG0221280.1"/>
    <property type="gene ID" value="HORVU.MOREX.r3.3HG0221280"/>
</dbReference>
<keyword evidence="4" id="KW-0411">Iron-sulfur</keyword>
<dbReference type="OrthoDB" id="5607at2759"/>
<dbReference type="Pfam" id="PF15628">
    <property type="entry name" value="RRM_DME"/>
    <property type="match status" value="1"/>
</dbReference>
<name>A0A8I6WVS0_HORVV</name>
<reference evidence="7" key="3">
    <citation type="submission" date="2022-01" db="UniProtKB">
        <authorList>
            <consortium name="EnsemblPlants"/>
        </authorList>
    </citation>
    <scope>IDENTIFICATION</scope>
    <source>
        <strain evidence="7">subsp. vulgare</strain>
    </source>
</reference>
<feature type="region of interest" description="Disordered" evidence="5">
    <location>
        <begin position="1"/>
        <end position="38"/>
    </location>
</feature>
<gene>
    <name evidence="7" type="primary">LOC123442421</name>
</gene>
<feature type="region of interest" description="Disordered" evidence="5">
    <location>
        <begin position="61"/>
        <end position="164"/>
    </location>
</feature>
<evidence type="ECO:0000256" key="1">
    <source>
        <dbReference type="ARBA" id="ARBA00001966"/>
    </source>
</evidence>
<accession>A0A8I6WVS0</accession>
<feature type="compositionally biased region" description="Low complexity" evidence="5">
    <location>
        <begin position="90"/>
        <end position="106"/>
    </location>
</feature>
<dbReference type="AlphaFoldDB" id="A0A8I6WVS0"/>
<feature type="domain" description="Demeter RRM-fold" evidence="6">
    <location>
        <begin position="880"/>
        <end position="982"/>
    </location>
</feature>
<dbReference type="Gramene" id="HORVU.MOREX.r3.3HG0221280.1">
    <property type="protein sequence ID" value="HORVU.MOREX.r3.3HG0221280.1"/>
    <property type="gene ID" value="HORVU.MOREX.r3.3HG0221280"/>
</dbReference>
<evidence type="ECO:0000256" key="4">
    <source>
        <dbReference type="ARBA" id="ARBA00023014"/>
    </source>
</evidence>
<keyword evidence="8" id="KW-1185">Reference proteome</keyword>
<dbReference type="InterPro" id="IPR044811">
    <property type="entry name" value="DME/ROS1"/>
</dbReference>
<dbReference type="SMART" id="SM00525">
    <property type="entry name" value="FES"/>
    <property type="match status" value="1"/>
</dbReference>
<proteinExistence type="predicted"/>
<dbReference type="Proteomes" id="UP000011116">
    <property type="component" value="Chromosome 3H"/>
</dbReference>
<dbReference type="KEGG" id="hvg:123442421"/>
<feature type="region of interest" description="Disordered" evidence="5">
    <location>
        <begin position="981"/>
        <end position="1011"/>
    </location>
</feature>
<dbReference type="SUPFAM" id="SSF48150">
    <property type="entry name" value="DNA-glycosylase"/>
    <property type="match status" value="1"/>
</dbReference>
<dbReference type="Gene3D" id="1.10.340.30">
    <property type="entry name" value="Hypothetical protein, domain 2"/>
    <property type="match status" value="1"/>
</dbReference>
<feature type="compositionally biased region" description="Basic and acidic residues" evidence="5">
    <location>
        <begin position="983"/>
        <end position="995"/>
    </location>
</feature>
<dbReference type="GO" id="GO:0019104">
    <property type="term" value="F:DNA N-glycosylase activity"/>
    <property type="evidence" value="ECO:0007669"/>
    <property type="project" value="InterPro"/>
</dbReference>
<dbReference type="GO" id="GO:0046872">
    <property type="term" value="F:metal ion binding"/>
    <property type="evidence" value="ECO:0007669"/>
    <property type="project" value="UniProtKB-KW"/>
</dbReference>
<keyword evidence="2" id="KW-0479">Metal-binding</keyword>
<reference evidence="8" key="1">
    <citation type="journal article" date="2012" name="Nature">
        <title>A physical, genetic and functional sequence assembly of the barley genome.</title>
        <authorList>
            <consortium name="The International Barley Genome Sequencing Consortium"/>
            <person name="Mayer K.F."/>
            <person name="Waugh R."/>
            <person name="Brown J.W."/>
            <person name="Schulman A."/>
            <person name="Langridge P."/>
            <person name="Platzer M."/>
            <person name="Fincher G.B."/>
            <person name="Muehlbauer G.J."/>
            <person name="Sato K."/>
            <person name="Close T.J."/>
            <person name="Wise R.P."/>
            <person name="Stein N."/>
        </authorList>
    </citation>
    <scope>NUCLEOTIDE SEQUENCE [LARGE SCALE GENOMIC DNA]</scope>
    <source>
        <strain evidence="8">cv. Morex</strain>
    </source>
</reference>
<dbReference type="InterPro" id="IPR011257">
    <property type="entry name" value="DNA_glycosylase"/>
</dbReference>
<evidence type="ECO:0000256" key="5">
    <source>
        <dbReference type="SAM" id="MobiDB-lite"/>
    </source>
</evidence>
<keyword evidence="3" id="KW-0408">Iron</keyword>
<feature type="compositionally biased region" description="Polar residues" evidence="5">
    <location>
        <begin position="1000"/>
        <end position="1011"/>
    </location>
</feature>
<dbReference type="GO" id="GO:0051539">
    <property type="term" value="F:4 iron, 4 sulfur cluster binding"/>
    <property type="evidence" value="ECO:0007669"/>
    <property type="project" value="InterPro"/>
</dbReference>
<evidence type="ECO:0000256" key="3">
    <source>
        <dbReference type="ARBA" id="ARBA00023004"/>
    </source>
</evidence>
<comment type="cofactor">
    <cofactor evidence="1">
        <name>[4Fe-4S] cluster</name>
        <dbReference type="ChEBI" id="CHEBI:49883"/>
    </cofactor>
</comment>
<organism evidence="7 8">
    <name type="scientific">Hordeum vulgare subsp. vulgare</name>
    <name type="common">Domesticated barley</name>
    <dbReference type="NCBI Taxonomy" id="112509"/>
    <lineage>
        <taxon>Eukaryota</taxon>
        <taxon>Viridiplantae</taxon>
        <taxon>Streptophyta</taxon>
        <taxon>Embryophyta</taxon>
        <taxon>Tracheophyta</taxon>
        <taxon>Spermatophyta</taxon>
        <taxon>Magnoliopsida</taxon>
        <taxon>Liliopsida</taxon>
        <taxon>Poales</taxon>
        <taxon>Poaceae</taxon>
        <taxon>BOP clade</taxon>
        <taxon>Pooideae</taxon>
        <taxon>Triticodae</taxon>
        <taxon>Triticeae</taxon>
        <taxon>Hordeinae</taxon>
        <taxon>Hordeum</taxon>
    </lineage>
</organism>
<dbReference type="InterPro" id="IPR003651">
    <property type="entry name" value="Endonuclease3_FeS-loop_motif"/>
</dbReference>
<sequence length="1011" mass="112549">MEARADLGPGLLMPPATPDNGRRPPFGSSTDAPTSCSTAAAPASIDLGVFDKHGFIYLAPPIGEQPPSAPAATDGCAATAQTSDSSDEVAPPGAAAAAATPITIPTPEKEESAHWRPRKKSTKGVPRLKVMKDKQPKPARATPAKPHKTPAAKKDGGAGSVGDGIVDNKLSRRRKLDFDLEIITGSFSRAKLMANLRLLAQVNNISSETKTKKKKTSADWAIVPYQNAAQADASCSALVSLGDLGPHGNRSNQVRPKVLGLDDDTLRVYGALTKWEEIDSESFEGVDIGSGPKWDDIRRKYENLVDWFIATVKDLFGPREYSRWGGSVIDSVVGTFLTQNVADHLSSNAFMILAAKFPMNKRKGNAEECSYVPPSTVDIKENLNLTKAPDASDSTNSVFTNPIECEEVDYGEEVKGNYGQEYKTIMEKFIAIIKEKDISTWGKDDLLNLVKDKSGKPICKEKTLRKFIATLRLEDTAHWDKLREEAYRKGYDNGSKTRITDKVNWEAVQQASFVDVAKCIAGRGQHYVLALRIQAFLTRIKKDHGSFDLDWLRYLPRESAKKYLISINGLGAKSVDCIRLLSLEHKAFPVDVNVARIVTRLQWVELQCCSEEFHSVDLYPLMQDVQSYLWPRLCTIDKEKLYELHCLMITFGKVICTKVDPNCNACPFRGDCRYYKSKLTRPLLPPAEEHVRGGEEKKSMVTSERLLSNGSCMPSLQVWQHQIEESRAAGRQPSRSCEPIIEVPPSPEYEYEALDEQEYPNEDDLVDIEDIMSKRVHYDVEINLCSNKPMVSNCSWTPNHGKDLALSNSQHTSRNLKHIGRLRTEHLAYVLPDGHALLEEFEERVPEDPSPYLLVLHPCPDDVHPCPDDVRPNKIPMMRGTILIPCRTASRGNFPLNGTYFQYHEVFADDSSSRIPIAFPTGFIDLETAEKCVVYFGSSIHSIAKGQTRQDIEDCFKKGYVCIRGFDRRTRSPRRLCTALHSVNEKKDDSSKQKEGAGQGKSNEQNAPSTN</sequence>
<dbReference type="GeneID" id="123442421"/>
<evidence type="ECO:0000313" key="7">
    <source>
        <dbReference type="EnsemblPlants" id="HORVU.MOREX.r3.3HG0221280.1"/>
    </source>
</evidence>
<protein>
    <recommendedName>
        <fullName evidence="6">Demeter RRM-fold domain-containing protein</fullName>
    </recommendedName>
</protein>
<feature type="compositionally biased region" description="Low complexity" evidence="5">
    <location>
        <begin position="70"/>
        <end position="82"/>
    </location>
</feature>
<dbReference type="InterPro" id="IPR023170">
    <property type="entry name" value="HhH_base_excis_C"/>
</dbReference>
<dbReference type="GO" id="GO:0035514">
    <property type="term" value="F:DNA demethylase activity"/>
    <property type="evidence" value="ECO:0007669"/>
    <property type="project" value="InterPro"/>
</dbReference>
<dbReference type="GO" id="GO:0141166">
    <property type="term" value="P:chromosomal 5-methylcytosine DNA demethylation pathway"/>
    <property type="evidence" value="ECO:0007669"/>
    <property type="project" value="InterPro"/>
</dbReference>
<feature type="compositionally biased region" description="Low complexity" evidence="5">
    <location>
        <begin position="28"/>
        <end position="38"/>
    </location>
</feature>
<evidence type="ECO:0000256" key="2">
    <source>
        <dbReference type="ARBA" id="ARBA00022723"/>
    </source>
</evidence>
<dbReference type="InterPro" id="IPR028925">
    <property type="entry name" value="RRM_DME"/>
</dbReference>
<dbReference type="PANTHER" id="PTHR46213:SF4">
    <property type="entry name" value="OS02G0496500 PROTEIN"/>
    <property type="match status" value="1"/>
</dbReference>
<dbReference type="PANTHER" id="PTHR46213">
    <property type="entry name" value="TRANSCRIPTIONAL ACTIVATOR DEMETER"/>
    <property type="match status" value="1"/>
</dbReference>
<dbReference type="SMR" id="A0A8I6WVS0"/>
<reference evidence="7" key="2">
    <citation type="submission" date="2020-10" db="EMBL/GenBank/DDBJ databases">
        <authorList>
            <person name="Scholz U."/>
            <person name="Mascher M."/>
            <person name="Fiebig A."/>
        </authorList>
    </citation>
    <scope>NUCLEOTIDE SEQUENCE [LARGE SCALE GENOMIC DNA]</scope>
    <source>
        <strain evidence="7">cv. Morex</strain>
    </source>
</reference>
<evidence type="ECO:0000313" key="8">
    <source>
        <dbReference type="Proteomes" id="UP000011116"/>
    </source>
</evidence>
<dbReference type="Gene3D" id="1.10.1670.10">
    <property type="entry name" value="Helix-hairpin-Helix base-excision DNA repair enzymes (C-terminal)"/>
    <property type="match status" value="1"/>
</dbReference>
<dbReference type="Gramene" id="HORVU.MOREX.r2.3HG0184010.1">
    <property type="protein sequence ID" value="HORVU.MOREX.r2.3HG0184010.1"/>
    <property type="gene ID" value="HORVU.MOREX.r2.3HG0184010"/>
</dbReference>
<evidence type="ECO:0000259" key="6">
    <source>
        <dbReference type="Pfam" id="PF15628"/>
    </source>
</evidence>
<dbReference type="RefSeq" id="XP_044974393.1">
    <property type="nucleotide sequence ID" value="XM_045118458.1"/>
</dbReference>